<gene>
    <name evidence="2" type="ORF">MENT_LOCUS20646</name>
</gene>
<dbReference type="AlphaFoldDB" id="A0A6V7V2U6"/>
<accession>A0A6V7V2U6</accession>
<sequence>MNSKIAANILLFVLINLLINIEFMDCNGEKKCPDGTECPNHCCKHSKNKYYCCVTVTACRGGECIPTNGIMPLLAGEKN</sequence>
<feature type="signal peptide" evidence="1">
    <location>
        <begin position="1"/>
        <end position="28"/>
    </location>
</feature>
<dbReference type="Proteomes" id="UP000580250">
    <property type="component" value="Unassembled WGS sequence"/>
</dbReference>
<feature type="chain" id="PRO_5028151002" evidence="1">
    <location>
        <begin position="29"/>
        <end position="79"/>
    </location>
</feature>
<protein>
    <submittedName>
        <fullName evidence="2">Uncharacterized protein</fullName>
    </submittedName>
</protein>
<dbReference type="EMBL" id="CAJEWN010000151">
    <property type="protein sequence ID" value="CAD2169312.1"/>
    <property type="molecule type" value="Genomic_DNA"/>
</dbReference>
<name>A0A6V7V2U6_MELEN</name>
<keyword evidence="1" id="KW-0732">Signal</keyword>
<evidence type="ECO:0000313" key="2">
    <source>
        <dbReference type="EMBL" id="CAD2169312.1"/>
    </source>
</evidence>
<evidence type="ECO:0000313" key="3">
    <source>
        <dbReference type="Proteomes" id="UP000580250"/>
    </source>
</evidence>
<reference evidence="2 3" key="1">
    <citation type="submission" date="2020-08" db="EMBL/GenBank/DDBJ databases">
        <authorList>
            <person name="Koutsovoulos G."/>
            <person name="Danchin GJ E."/>
        </authorList>
    </citation>
    <scope>NUCLEOTIDE SEQUENCE [LARGE SCALE GENOMIC DNA]</scope>
</reference>
<organism evidence="2 3">
    <name type="scientific">Meloidogyne enterolobii</name>
    <name type="common">Root-knot nematode worm</name>
    <name type="synonym">Meloidogyne mayaguensis</name>
    <dbReference type="NCBI Taxonomy" id="390850"/>
    <lineage>
        <taxon>Eukaryota</taxon>
        <taxon>Metazoa</taxon>
        <taxon>Ecdysozoa</taxon>
        <taxon>Nematoda</taxon>
        <taxon>Chromadorea</taxon>
        <taxon>Rhabditida</taxon>
        <taxon>Tylenchina</taxon>
        <taxon>Tylenchomorpha</taxon>
        <taxon>Tylenchoidea</taxon>
        <taxon>Meloidogynidae</taxon>
        <taxon>Meloidogyninae</taxon>
        <taxon>Meloidogyne</taxon>
    </lineage>
</organism>
<evidence type="ECO:0000256" key="1">
    <source>
        <dbReference type="SAM" id="SignalP"/>
    </source>
</evidence>
<comment type="caution">
    <text evidence="2">The sequence shown here is derived from an EMBL/GenBank/DDBJ whole genome shotgun (WGS) entry which is preliminary data.</text>
</comment>
<proteinExistence type="predicted"/>